<dbReference type="InterPro" id="IPR011600">
    <property type="entry name" value="Pept_C14_caspase"/>
</dbReference>
<dbReference type="GO" id="GO:0006508">
    <property type="term" value="P:proteolysis"/>
    <property type="evidence" value="ECO:0007669"/>
    <property type="project" value="InterPro"/>
</dbReference>
<dbReference type="GO" id="GO:0004197">
    <property type="term" value="F:cysteine-type endopeptidase activity"/>
    <property type="evidence" value="ECO:0007669"/>
    <property type="project" value="InterPro"/>
</dbReference>
<organism evidence="2">
    <name type="scientific">Pithovirus LCPAC202</name>
    <dbReference type="NCBI Taxonomy" id="2506592"/>
    <lineage>
        <taxon>Viruses</taxon>
        <taxon>Pithoviruses</taxon>
    </lineage>
</organism>
<evidence type="ECO:0000259" key="1">
    <source>
        <dbReference type="Pfam" id="PF00656"/>
    </source>
</evidence>
<evidence type="ECO:0000313" key="2">
    <source>
        <dbReference type="EMBL" id="QBK91073.1"/>
    </source>
</evidence>
<name>A0A481Z5A2_9VIRU</name>
<dbReference type="Gene3D" id="3.40.50.1460">
    <property type="match status" value="1"/>
</dbReference>
<protein>
    <recommendedName>
        <fullName evidence="1">Peptidase C14 caspase domain-containing protein</fullName>
    </recommendedName>
</protein>
<sequence>MTFRFENNIKFEPPILNLSREQSSKFEQRGFKRRSGTIKLKTVAVLIGYQYNKNFSNSDDHEDQTGLPGILIDLYQAYTFAMKSLPTEIMVITDIEQDQIWKETIGAMGKHIVDSGILDFIGTIRNKGIYNHHIDKKWLENKLTKLFDDADRVLFYYTGHGKAGYLELPIPKTNDSDYLITMLGETKIKSIRGNVNDEELYVSKTINFPEFIKMNHIRKMCFKHAKPNLEVLFIFDSCNSTGLGMPFKLRPDGVFRLIDKVPRDIISYSSPILESIKSQNENKETNILQVSIHHDIHSINSLDSDVNNFIMKGNVGRSYSFKTPLINPKIMKKERRFFSEKAICISSTAPRQESLSTSDGSLFTRYLFKSISGGVKSLHDIRKKLKDGCSSYSQTATIYSTYPDLIFLWKWLYGGEKKYRISVDIHNGLVILSKTGTEDNITSTDN</sequence>
<proteinExistence type="predicted"/>
<accession>A0A481Z5A2</accession>
<dbReference type="Pfam" id="PF00656">
    <property type="entry name" value="Peptidase_C14"/>
    <property type="match status" value="1"/>
</dbReference>
<reference evidence="2" key="1">
    <citation type="journal article" date="2019" name="MBio">
        <title>Virus Genomes from Deep Sea Sediments Expand the Ocean Megavirome and Support Independent Origins of Viral Gigantism.</title>
        <authorList>
            <person name="Backstrom D."/>
            <person name="Yutin N."/>
            <person name="Jorgensen S.L."/>
            <person name="Dharamshi J."/>
            <person name="Homa F."/>
            <person name="Zaremba-Niedwiedzka K."/>
            <person name="Spang A."/>
            <person name="Wolf Y.I."/>
            <person name="Koonin E.V."/>
            <person name="Ettema T.J."/>
        </authorList>
    </citation>
    <scope>NUCLEOTIDE SEQUENCE</scope>
</reference>
<dbReference type="EMBL" id="MK500509">
    <property type="protein sequence ID" value="QBK91073.1"/>
    <property type="molecule type" value="Genomic_DNA"/>
</dbReference>
<gene>
    <name evidence="2" type="ORF">LCPAC202_00470</name>
</gene>
<feature type="domain" description="Peptidase C14 caspase" evidence="1">
    <location>
        <begin position="139"/>
        <end position="400"/>
    </location>
</feature>